<comment type="caution">
    <text evidence="9">The sequence shown here is derived from an EMBL/GenBank/DDBJ whole genome shotgun (WGS) entry which is preliminary data.</text>
</comment>
<feature type="transmembrane region" description="Helical" evidence="8">
    <location>
        <begin position="209"/>
        <end position="229"/>
    </location>
</feature>
<feature type="transmembrane region" description="Helical" evidence="8">
    <location>
        <begin position="12"/>
        <end position="38"/>
    </location>
</feature>
<feature type="transmembrane region" description="Helical" evidence="8">
    <location>
        <begin position="50"/>
        <end position="70"/>
    </location>
</feature>
<gene>
    <name evidence="9" type="ORF">GGQ72_002446</name>
</gene>
<reference evidence="9 10" key="1">
    <citation type="submission" date="2020-08" db="EMBL/GenBank/DDBJ databases">
        <title>Genomic Encyclopedia of Type Strains, Phase IV (KMG-IV): sequencing the most valuable type-strain genomes for metagenomic binning, comparative biology and taxonomic classification.</title>
        <authorList>
            <person name="Goeker M."/>
        </authorList>
    </citation>
    <scope>NUCLEOTIDE SEQUENCE [LARGE SCALE GENOMIC DNA]</scope>
    <source>
        <strain evidence="9 10">DSM 29514</strain>
    </source>
</reference>
<evidence type="ECO:0000313" key="10">
    <source>
        <dbReference type="Proteomes" id="UP000519897"/>
    </source>
</evidence>
<feature type="transmembrane region" description="Helical" evidence="8">
    <location>
        <begin position="180"/>
        <end position="202"/>
    </location>
</feature>
<dbReference type="Proteomes" id="UP000519897">
    <property type="component" value="Unassembled WGS sequence"/>
</dbReference>
<accession>A0A7W6PRF5</accession>
<keyword evidence="5 8" id="KW-0812">Transmembrane</keyword>
<dbReference type="PANTHER" id="PTHR30269">
    <property type="entry name" value="TRANSMEMBRANE PROTEIN YFCA"/>
    <property type="match status" value="1"/>
</dbReference>
<keyword evidence="4 8" id="KW-1003">Cell membrane</keyword>
<keyword evidence="6 8" id="KW-1133">Transmembrane helix</keyword>
<keyword evidence="7 8" id="KW-0472">Membrane</keyword>
<dbReference type="InterPro" id="IPR052017">
    <property type="entry name" value="TSUP"/>
</dbReference>
<evidence type="ECO:0000256" key="1">
    <source>
        <dbReference type="ARBA" id="ARBA00004651"/>
    </source>
</evidence>
<evidence type="ECO:0000256" key="2">
    <source>
        <dbReference type="ARBA" id="ARBA00009142"/>
    </source>
</evidence>
<keyword evidence="10" id="KW-1185">Reference proteome</keyword>
<dbReference type="GO" id="GO:0005886">
    <property type="term" value="C:plasma membrane"/>
    <property type="evidence" value="ECO:0007669"/>
    <property type="project" value="UniProtKB-SubCell"/>
</dbReference>
<feature type="transmembrane region" description="Helical" evidence="8">
    <location>
        <begin position="142"/>
        <end position="160"/>
    </location>
</feature>
<evidence type="ECO:0000256" key="4">
    <source>
        <dbReference type="ARBA" id="ARBA00022475"/>
    </source>
</evidence>
<dbReference type="RefSeq" id="WP_165134742.1">
    <property type="nucleotide sequence ID" value="NZ_CP049250.1"/>
</dbReference>
<dbReference type="PANTHER" id="PTHR30269:SF37">
    <property type="entry name" value="MEMBRANE TRANSPORTER PROTEIN"/>
    <property type="match status" value="1"/>
</dbReference>
<evidence type="ECO:0000256" key="6">
    <source>
        <dbReference type="ARBA" id="ARBA00022989"/>
    </source>
</evidence>
<evidence type="ECO:0000256" key="8">
    <source>
        <dbReference type="RuleBase" id="RU363041"/>
    </source>
</evidence>
<dbReference type="EMBL" id="JACIEC010000002">
    <property type="protein sequence ID" value="MBB4143894.1"/>
    <property type="molecule type" value="Genomic_DNA"/>
</dbReference>
<feature type="transmembrane region" description="Helical" evidence="8">
    <location>
        <begin position="103"/>
        <end position="121"/>
    </location>
</feature>
<comment type="similarity">
    <text evidence="2 8">Belongs to the 4-toluene sulfonate uptake permease (TSUP) (TC 2.A.102) family.</text>
</comment>
<name>A0A7W6PRF5_9HYPH</name>
<comment type="subcellular location">
    <subcellularLocation>
        <location evidence="1 8">Cell membrane</location>
        <topology evidence="1 8">Multi-pass membrane protein</topology>
    </subcellularLocation>
</comment>
<sequence length="258" mass="27457">MFAISLPDPIFFAAAIPAVSLVGLSKGGLGGAFALIGVPLMAMVVTPVDAAAIFLPILIIMDLVALYAWRNLNDRKLLLTLLPGCIIGIALGWATSAYVPDDALRFVIAVSMILFASRYFYQTYGPHRATPVEATGHRKGPALFWGTISGYGSFVAHAGGPPFQIYALPLKLDPKNYTGASVRLFAIVNAVKVIPYVALGALDTKNLTLSFTLLPVALISTMAGAYIVKKLKPDVFYPLAYGLGLIAAIKLLYDSLPL</sequence>
<feature type="transmembrane region" description="Helical" evidence="8">
    <location>
        <begin position="77"/>
        <end position="97"/>
    </location>
</feature>
<organism evidence="9 10">
    <name type="scientific">Rhizobium rhizoryzae</name>
    <dbReference type="NCBI Taxonomy" id="451876"/>
    <lineage>
        <taxon>Bacteria</taxon>
        <taxon>Pseudomonadati</taxon>
        <taxon>Pseudomonadota</taxon>
        <taxon>Alphaproteobacteria</taxon>
        <taxon>Hyphomicrobiales</taxon>
        <taxon>Rhizobiaceae</taxon>
        <taxon>Rhizobium/Agrobacterium group</taxon>
        <taxon>Rhizobium</taxon>
    </lineage>
</organism>
<evidence type="ECO:0000256" key="7">
    <source>
        <dbReference type="ARBA" id="ARBA00023136"/>
    </source>
</evidence>
<dbReference type="AlphaFoldDB" id="A0A7W6PRF5"/>
<evidence type="ECO:0000256" key="3">
    <source>
        <dbReference type="ARBA" id="ARBA00022448"/>
    </source>
</evidence>
<dbReference type="InterPro" id="IPR002781">
    <property type="entry name" value="TM_pro_TauE-like"/>
</dbReference>
<proteinExistence type="inferred from homology"/>
<protein>
    <recommendedName>
        <fullName evidence="8">Probable membrane transporter protein</fullName>
    </recommendedName>
</protein>
<evidence type="ECO:0000256" key="5">
    <source>
        <dbReference type="ARBA" id="ARBA00022692"/>
    </source>
</evidence>
<keyword evidence="3" id="KW-0813">Transport</keyword>
<evidence type="ECO:0000313" key="9">
    <source>
        <dbReference type="EMBL" id="MBB4143894.1"/>
    </source>
</evidence>
<dbReference type="Pfam" id="PF01925">
    <property type="entry name" value="TauE"/>
    <property type="match status" value="1"/>
</dbReference>